<dbReference type="GeneID" id="10024621"/>
<feature type="region of interest" description="Disordered" evidence="1">
    <location>
        <begin position="69"/>
        <end position="92"/>
    </location>
</feature>
<evidence type="ECO:0000313" key="3">
    <source>
        <dbReference type="Proteomes" id="UP000002669"/>
    </source>
</evidence>
<gene>
    <name evidence="2" type="ORF">MGYG_08295</name>
</gene>
<dbReference type="OrthoDB" id="5071263at2759"/>
<sequence>MSKIFTRSFSAARQQLARWVGYSRHSLPEEYKLAVEHYADNGAVKSMVDLEPITSMWMEPALSEWVTSASTQLPPAQDSPKRQVIASSNAIP</sequence>
<evidence type="ECO:0000313" key="2">
    <source>
        <dbReference type="EMBL" id="EFR05284.1"/>
    </source>
</evidence>
<dbReference type="EMBL" id="DS989830">
    <property type="protein sequence ID" value="EFR05284.1"/>
    <property type="molecule type" value="Genomic_DNA"/>
</dbReference>
<dbReference type="VEuPathDB" id="FungiDB:MGYG_08295"/>
<reference evidence="3" key="1">
    <citation type="journal article" date="2012" name="MBio">
        <title>Comparative genome analysis of Trichophyton rubrum and related dermatophytes reveals candidate genes involved in infection.</title>
        <authorList>
            <person name="Martinez D.A."/>
            <person name="Oliver B.G."/>
            <person name="Graeser Y."/>
            <person name="Goldberg J.M."/>
            <person name="Li W."/>
            <person name="Martinez-Rossi N.M."/>
            <person name="Monod M."/>
            <person name="Shelest E."/>
            <person name="Barton R.C."/>
            <person name="Birch E."/>
            <person name="Brakhage A.A."/>
            <person name="Chen Z."/>
            <person name="Gurr S.J."/>
            <person name="Heiman D."/>
            <person name="Heitman J."/>
            <person name="Kosti I."/>
            <person name="Rossi A."/>
            <person name="Saif S."/>
            <person name="Samalova M."/>
            <person name="Saunders C.W."/>
            <person name="Shea T."/>
            <person name="Summerbell R.C."/>
            <person name="Xu J."/>
            <person name="Young S."/>
            <person name="Zeng Q."/>
            <person name="Birren B.W."/>
            <person name="Cuomo C.A."/>
            <person name="White T.C."/>
        </authorList>
    </citation>
    <scope>NUCLEOTIDE SEQUENCE [LARGE SCALE GENOMIC DNA]</scope>
    <source>
        <strain evidence="3">ATCC MYA-4604 / CBS 118893</strain>
    </source>
</reference>
<dbReference type="AlphaFoldDB" id="E4V6A1"/>
<dbReference type="RefSeq" id="XP_003169391.1">
    <property type="nucleotide sequence ID" value="XM_003169343.1"/>
</dbReference>
<keyword evidence="3" id="KW-1185">Reference proteome</keyword>
<dbReference type="InParanoid" id="E4V6A1"/>
<evidence type="ECO:0000256" key="1">
    <source>
        <dbReference type="SAM" id="MobiDB-lite"/>
    </source>
</evidence>
<organism evidence="3">
    <name type="scientific">Arthroderma gypseum (strain ATCC MYA-4604 / CBS 118893)</name>
    <name type="common">Microsporum gypseum</name>
    <dbReference type="NCBI Taxonomy" id="535722"/>
    <lineage>
        <taxon>Eukaryota</taxon>
        <taxon>Fungi</taxon>
        <taxon>Dikarya</taxon>
        <taxon>Ascomycota</taxon>
        <taxon>Pezizomycotina</taxon>
        <taxon>Eurotiomycetes</taxon>
        <taxon>Eurotiomycetidae</taxon>
        <taxon>Onygenales</taxon>
        <taxon>Arthrodermataceae</taxon>
        <taxon>Nannizzia</taxon>
    </lineage>
</organism>
<dbReference type="Proteomes" id="UP000002669">
    <property type="component" value="Unassembled WGS sequence"/>
</dbReference>
<name>E4V6A1_ARTGP</name>
<proteinExistence type="predicted"/>
<dbReference type="HOGENOM" id="CLU_2412822_0_0_1"/>
<protein>
    <submittedName>
        <fullName evidence="2">Uncharacterized protein</fullName>
    </submittedName>
</protein>
<accession>E4V6A1</accession>